<evidence type="ECO:0000313" key="4">
    <source>
        <dbReference type="EMBL" id="AFM04000.1"/>
    </source>
</evidence>
<feature type="domain" description="Glycosyl transferase family 1" evidence="2">
    <location>
        <begin position="175"/>
        <end position="321"/>
    </location>
</feature>
<dbReference type="RefSeq" id="WP_014797457.1">
    <property type="nucleotide sequence ID" value="NC_018018.1"/>
</dbReference>
<feature type="domain" description="Glycosyltransferase subfamily 4-like N-terminal" evidence="3">
    <location>
        <begin position="36"/>
        <end position="162"/>
    </location>
</feature>
<dbReference type="GO" id="GO:0016757">
    <property type="term" value="F:glycosyltransferase activity"/>
    <property type="evidence" value="ECO:0007669"/>
    <property type="project" value="InterPro"/>
</dbReference>
<proteinExistence type="predicted"/>
<dbReference type="InterPro" id="IPR028098">
    <property type="entry name" value="Glyco_trans_4-like_N"/>
</dbReference>
<dbReference type="InterPro" id="IPR001296">
    <property type="entry name" value="Glyco_trans_1"/>
</dbReference>
<dbReference type="PANTHER" id="PTHR46401">
    <property type="entry name" value="GLYCOSYLTRANSFERASE WBBK-RELATED"/>
    <property type="match status" value="1"/>
</dbReference>
<dbReference type="Pfam" id="PF00534">
    <property type="entry name" value="Glycos_transf_1"/>
    <property type="match status" value="1"/>
</dbReference>
<dbReference type="OrthoDB" id="9801609at2"/>
<evidence type="ECO:0000259" key="2">
    <source>
        <dbReference type="Pfam" id="PF00534"/>
    </source>
</evidence>
<dbReference type="HOGENOM" id="CLU_009583_27_1_10"/>
<organism evidence="4 5">
    <name type="scientific">Bernardetia litoralis (strain ATCC 23117 / DSM 6794 / NBRC 15988 / NCIMB 1366 / Fx l1 / Sio-4)</name>
    <name type="common">Flexibacter litoralis</name>
    <dbReference type="NCBI Taxonomy" id="880071"/>
    <lineage>
        <taxon>Bacteria</taxon>
        <taxon>Pseudomonadati</taxon>
        <taxon>Bacteroidota</taxon>
        <taxon>Cytophagia</taxon>
        <taxon>Cytophagales</taxon>
        <taxon>Bernardetiaceae</taxon>
        <taxon>Bernardetia</taxon>
    </lineage>
</organism>
<dbReference type="Pfam" id="PF13439">
    <property type="entry name" value="Glyco_transf_4"/>
    <property type="match status" value="1"/>
</dbReference>
<dbReference type="Proteomes" id="UP000006054">
    <property type="component" value="Chromosome"/>
</dbReference>
<accession>I4AJ65</accession>
<evidence type="ECO:0000256" key="1">
    <source>
        <dbReference type="ARBA" id="ARBA00022679"/>
    </source>
</evidence>
<dbReference type="KEGG" id="fli:Fleli_1581"/>
<dbReference type="eggNOG" id="COG0438">
    <property type="taxonomic scope" value="Bacteria"/>
</dbReference>
<dbReference type="Gene3D" id="3.40.50.2000">
    <property type="entry name" value="Glycogen Phosphorylase B"/>
    <property type="match status" value="2"/>
</dbReference>
<dbReference type="AlphaFoldDB" id="I4AJ65"/>
<dbReference type="EMBL" id="CP003345">
    <property type="protein sequence ID" value="AFM04000.1"/>
    <property type="molecule type" value="Genomic_DNA"/>
</dbReference>
<evidence type="ECO:0000259" key="3">
    <source>
        <dbReference type="Pfam" id="PF13439"/>
    </source>
</evidence>
<dbReference type="SUPFAM" id="SSF53756">
    <property type="entry name" value="UDP-Glycosyltransferase/glycogen phosphorylase"/>
    <property type="match status" value="1"/>
</dbReference>
<dbReference type="GO" id="GO:0009103">
    <property type="term" value="P:lipopolysaccharide biosynthetic process"/>
    <property type="evidence" value="ECO:0007669"/>
    <property type="project" value="TreeGrafter"/>
</dbReference>
<dbReference type="PANTHER" id="PTHR46401:SF2">
    <property type="entry name" value="GLYCOSYLTRANSFERASE WBBK-RELATED"/>
    <property type="match status" value="1"/>
</dbReference>
<evidence type="ECO:0000313" key="5">
    <source>
        <dbReference type="Proteomes" id="UP000006054"/>
    </source>
</evidence>
<name>I4AJ65_BERLS</name>
<keyword evidence="5" id="KW-1185">Reference proteome</keyword>
<gene>
    <name evidence="4" type="ordered locus">Fleli_1581</name>
</gene>
<reference evidence="5" key="1">
    <citation type="submission" date="2012-06" db="EMBL/GenBank/DDBJ databases">
        <title>The complete genome of Flexibacter litoralis DSM 6794.</title>
        <authorList>
            <person name="Lucas S."/>
            <person name="Copeland A."/>
            <person name="Lapidus A."/>
            <person name="Glavina del Rio T."/>
            <person name="Dalin E."/>
            <person name="Tice H."/>
            <person name="Bruce D."/>
            <person name="Goodwin L."/>
            <person name="Pitluck S."/>
            <person name="Peters L."/>
            <person name="Ovchinnikova G."/>
            <person name="Lu M."/>
            <person name="Kyrpides N."/>
            <person name="Mavromatis K."/>
            <person name="Ivanova N."/>
            <person name="Brettin T."/>
            <person name="Detter J.C."/>
            <person name="Han C."/>
            <person name="Larimer F."/>
            <person name="Land M."/>
            <person name="Hauser L."/>
            <person name="Markowitz V."/>
            <person name="Cheng J.-F."/>
            <person name="Hugenholtz P."/>
            <person name="Woyke T."/>
            <person name="Wu D."/>
            <person name="Spring S."/>
            <person name="Lang E."/>
            <person name="Kopitz M."/>
            <person name="Brambilla E."/>
            <person name="Klenk H.-P."/>
            <person name="Eisen J.A."/>
        </authorList>
    </citation>
    <scope>NUCLEOTIDE SEQUENCE [LARGE SCALE GENOMIC DNA]</scope>
    <source>
        <strain evidence="5">ATCC 23117 / DSM 6794 / NBRC 15988 / NCIMB 1366 / Sio-4</strain>
    </source>
</reference>
<dbReference type="CDD" id="cd03809">
    <property type="entry name" value="GT4_MtfB-like"/>
    <property type="match status" value="1"/>
</dbReference>
<protein>
    <submittedName>
        <fullName evidence="4">Glycosyltransferase</fullName>
    </submittedName>
</protein>
<sequence>MKVVYLHRKPRQFGNFSIESYFEDIRSYLPSISDKIEPIVYQSPFFSDGILPRIKNILDAKKQTQALKSDINHITGDVHFLTMGLNPKKTILTIHDCAFLEQEAISLKQKLKRKFLKTFWLDIPVKQSRFVTAVSEATKNEIIKHTNCNSDKIIVIPTTISPKFEEATQNYIPKSFNSEKPVILQLGAAFNKNLERLFESLEGINCKLHIIAPLSEHHFELLKKFNIDYKHEDKVSFEELILAYKNCDLVSFVSTIEGFGMPIIEAQTLQKPIITSTISSMPWVAGKNSCLVNPYSITEIKEGILKIINEENYRNELIKNGLENVKRFNPKIVAKQYVELYQRMRN</sequence>
<keyword evidence="1 4" id="KW-0808">Transferase</keyword>